<evidence type="ECO:0000256" key="5">
    <source>
        <dbReference type="SAM" id="SignalP"/>
    </source>
</evidence>
<feature type="disulfide bond" evidence="2">
    <location>
        <begin position="33"/>
        <end position="48"/>
    </location>
</feature>
<feature type="disulfide bond" evidence="2">
    <location>
        <begin position="62"/>
        <end position="80"/>
    </location>
</feature>
<feature type="region of interest" description="Disordered" evidence="3">
    <location>
        <begin position="261"/>
        <end position="292"/>
    </location>
</feature>
<keyword evidence="1 2" id="KW-1015">Disulfide bond</keyword>
<dbReference type="InterPro" id="IPR023415">
    <property type="entry name" value="LDLR_class-A_CS"/>
</dbReference>
<reference evidence="6" key="1">
    <citation type="submission" date="2014-12" db="EMBL/GenBank/DDBJ databases">
        <title>Insight into the proteome of Arion vulgaris.</title>
        <authorList>
            <person name="Aradska J."/>
            <person name="Bulat T."/>
            <person name="Smidak R."/>
            <person name="Sarate P."/>
            <person name="Gangsoo J."/>
            <person name="Sialana F."/>
            <person name="Bilban M."/>
            <person name="Lubec G."/>
        </authorList>
    </citation>
    <scope>NUCLEOTIDE SEQUENCE</scope>
    <source>
        <tissue evidence="6">Skin</tissue>
    </source>
</reference>
<feature type="region of interest" description="Disordered" evidence="3">
    <location>
        <begin position="354"/>
        <end position="379"/>
    </location>
</feature>
<sequence length="437" mass="48646">MMMILFLSSIAECPTDFSCGYASSGCYSENERCNGKGICPNNFDEMACNELHCSSDKGLFLCSNRRCVYETLRCNRMNDCLDNSDEDDCSTSPSTRVIFAAVVCTLICALVLVSAMGCVCKVYRRHVHHLNGGHRHETPLSRQLSEMLHRRAPPPPYHEAMLTSRPYSEAHLELPNQAEQQQPELLGAINNGYLEDTEPELLRQQLLSRQSNERSGPNQPQHSLSNILHHYSTRLGLESDRLGDVDSLLLFSEVIGDAVQHDETTGRERTSNRDLPAHSETGASTVSYPCSSGDTWQEDVEDILRDDNFHAPCDEESLIQMEFLPSTDVHLHVADQPSTVSKSRNSTDMRLLPPIHHCGSSDEVAKDTISTGTDNPVDSSRIVEEHDDKIQEDDINLIDEDSDSDCILAENCVDHDEDDVDDGDSTDSDSVCILDQV</sequence>
<evidence type="ECO:0000256" key="1">
    <source>
        <dbReference type="ARBA" id="ARBA00023157"/>
    </source>
</evidence>
<dbReference type="InterPro" id="IPR002172">
    <property type="entry name" value="LDrepeatLR_classA_rpt"/>
</dbReference>
<dbReference type="CDD" id="cd00112">
    <property type="entry name" value="LDLa"/>
    <property type="match status" value="1"/>
</dbReference>
<evidence type="ECO:0000313" key="6">
    <source>
        <dbReference type="EMBL" id="CEK78890.1"/>
    </source>
</evidence>
<evidence type="ECO:0000256" key="2">
    <source>
        <dbReference type="PROSITE-ProRule" id="PRU00124"/>
    </source>
</evidence>
<dbReference type="AlphaFoldDB" id="A0A0B7AG31"/>
<dbReference type="PRINTS" id="PR00261">
    <property type="entry name" value="LDLRECEPTOR"/>
</dbReference>
<dbReference type="PROSITE" id="PS50068">
    <property type="entry name" value="LDLRA_2"/>
    <property type="match status" value="2"/>
</dbReference>
<accession>A0A0B7AG31</accession>
<gene>
    <name evidence="6" type="primary">ORF112445</name>
</gene>
<dbReference type="InterPro" id="IPR036055">
    <property type="entry name" value="LDL_receptor-like_sf"/>
</dbReference>
<name>A0A0B7AG31_9EUPU</name>
<feature type="compositionally biased region" description="Polar residues" evidence="3">
    <location>
        <begin position="368"/>
        <end position="378"/>
    </location>
</feature>
<feature type="compositionally biased region" description="Basic and acidic residues" evidence="3">
    <location>
        <begin position="261"/>
        <end position="277"/>
    </location>
</feature>
<dbReference type="PROSITE" id="PS01209">
    <property type="entry name" value="LDLRA_1"/>
    <property type="match status" value="1"/>
</dbReference>
<proteinExistence type="predicted"/>
<feature type="signal peptide" evidence="5">
    <location>
        <begin position="1"/>
        <end position="15"/>
    </location>
</feature>
<feature type="compositionally biased region" description="Polar residues" evidence="3">
    <location>
        <begin position="281"/>
        <end position="292"/>
    </location>
</feature>
<dbReference type="SMART" id="SM00192">
    <property type="entry name" value="LDLa"/>
    <property type="match status" value="2"/>
</dbReference>
<evidence type="ECO:0000256" key="3">
    <source>
        <dbReference type="SAM" id="MobiDB-lite"/>
    </source>
</evidence>
<comment type="caution">
    <text evidence="2">Lacks conserved residue(s) required for the propagation of feature annotation.</text>
</comment>
<keyword evidence="5" id="KW-0732">Signal</keyword>
<feature type="chain" id="PRO_5013108008" evidence="5">
    <location>
        <begin position="16"/>
        <end position="437"/>
    </location>
</feature>
<protein>
    <submittedName>
        <fullName evidence="6">Uncharacterized protein</fullName>
    </submittedName>
</protein>
<feature type="transmembrane region" description="Helical" evidence="4">
    <location>
        <begin position="97"/>
        <end position="120"/>
    </location>
</feature>
<organism evidence="6">
    <name type="scientific">Arion vulgaris</name>
    <dbReference type="NCBI Taxonomy" id="1028688"/>
    <lineage>
        <taxon>Eukaryota</taxon>
        <taxon>Metazoa</taxon>
        <taxon>Spiralia</taxon>
        <taxon>Lophotrochozoa</taxon>
        <taxon>Mollusca</taxon>
        <taxon>Gastropoda</taxon>
        <taxon>Heterobranchia</taxon>
        <taxon>Euthyneura</taxon>
        <taxon>Panpulmonata</taxon>
        <taxon>Eupulmonata</taxon>
        <taxon>Stylommatophora</taxon>
        <taxon>Helicina</taxon>
        <taxon>Arionoidea</taxon>
        <taxon>Arionidae</taxon>
        <taxon>Arion</taxon>
    </lineage>
</organism>
<evidence type="ECO:0000256" key="4">
    <source>
        <dbReference type="SAM" id="Phobius"/>
    </source>
</evidence>
<dbReference type="Pfam" id="PF00057">
    <property type="entry name" value="Ldl_recept_a"/>
    <property type="match status" value="1"/>
</dbReference>
<keyword evidence="4" id="KW-0472">Membrane</keyword>
<keyword evidence="4" id="KW-0812">Transmembrane</keyword>
<keyword evidence="4" id="KW-1133">Transmembrane helix</keyword>
<dbReference type="SUPFAM" id="SSF57424">
    <property type="entry name" value="LDL receptor-like module"/>
    <property type="match status" value="1"/>
</dbReference>
<dbReference type="EMBL" id="HACG01032025">
    <property type="protein sequence ID" value="CEK78890.1"/>
    <property type="molecule type" value="Transcribed_RNA"/>
</dbReference>
<dbReference type="Gene3D" id="4.10.400.10">
    <property type="entry name" value="Low-density Lipoprotein Receptor"/>
    <property type="match status" value="1"/>
</dbReference>
<feature type="disulfide bond" evidence="2">
    <location>
        <begin position="74"/>
        <end position="89"/>
    </location>
</feature>